<proteinExistence type="inferred from homology"/>
<evidence type="ECO:0000313" key="4">
    <source>
        <dbReference type="EMBL" id="WAL68945.1"/>
    </source>
</evidence>
<comment type="similarity">
    <text evidence="2">Belongs to the PhoU family.</text>
</comment>
<reference evidence="4" key="1">
    <citation type="submission" date="2022-11" db="EMBL/GenBank/DDBJ databases">
        <authorList>
            <person name="Mo P."/>
        </authorList>
    </citation>
    <scope>NUCLEOTIDE SEQUENCE</scope>
    <source>
        <strain evidence="4">HUAS 11-8</strain>
    </source>
</reference>
<dbReference type="RefSeq" id="WP_268759035.1">
    <property type="nucleotide sequence ID" value="NZ_CP113836.1"/>
</dbReference>
<dbReference type="Gene3D" id="1.20.58.220">
    <property type="entry name" value="Phosphate transport system protein phou homolog 2, domain 2"/>
    <property type="match status" value="1"/>
</dbReference>
<dbReference type="InterPro" id="IPR026022">
    <property type="entry name" value="PhoU_dom"/>
</dbReference>
<sequence length="217" mass="23679">MRTAYHEELARFGARLGDLARLAETALGQATSALLDNDLSLARKVTADEGAITKLHHLLDAEAVTLLARQQPVAGELRTIVAGLRMSSDLDRMGAMARHVAELVELRHPDQVVPETLQPTVATMGEVARRMAARARQAMAAGDATALTRIEHDDDEMDHLEAMLRRQVTHGVPRPNLDTAMDLALLGRYYQRFGDHAVSLAKRVAFLAGVPPQPART</sequence>
<feature type="domain" description="PhoU" evidence="3">
    <location>
        <begin position="122"/>
        <end position="204"/>
    </location>
</feature>
<organism evidence="4 5">
    <name type="scientific">Amycolatopsis cynarae</name>
    <dbReference type="NCBI Taxonomy" id="2995223"/>
    <lineage>
        <taxon>Bacteria</taxon>
        <taxon>Bacillati</taxon>
        <taxon>Actinomycetota</taxon>
        <taxon>Actinomycetes</taxon>
        <taxon>Pseudonocardiales</taxon>
        <taxon>Pseudonocardiaceae</taxon>
        <taxon>Amycolatopsis</taxon>
    </lineage>
</organism>
<dbReference type="PANTHER" id="PTHR42930">
    <property type="entry name" value="PHOSPHATE-SPECIFIC TRANSPORT SYSTEM ACCESSORY PROTEIN PHOU"/>
    <property type="match status" value="1"/>
</dbReference>
<dbReference type="NCBIfam" id="TIGR02135">
    <property type="entry name" value="phoU_full"/>
    <property type="match status" value="1"/>
</dbReference>
<keyword evidence="1 2" id="KW-0592">Phosphate transport</keyword>
<name>A0ABY7BAF2_9PSEU</name>
<keyword evidence="2" id="KW-0963">Cytoplasm</keyword>
<comment type="subunit">
    <text evidence="2">Homodimer.</text>
</comment>
<evidence type="ECO:0000256" key="2">
    <source>
        <dbReference type="PIRNR" id="PIRNR003107"/>
    </source>
</evidence>
<comment type="subcellular location">
    <subcellularLocation>
        <location evidence="2">Cytoplasm</location>
    </subcellularLocation>
</comment>
<dbReference type="Pfam" id="PF01895">
    <property type="entry name" value="PhoU"/>
    <property type="match status" value="2"/>
</dbReference>
<dbReference type="InterPro" id="IPR028366">
    <property type="entry name" value="PhoU"/>
</dbReference>
<feature type="domain" description="PhoU" evidence="3">
    <location>
        <begin position="18"/>
        <end position="104"/>
    </location>
</feature>
<accession>A0ABY7BAF2</accession>
<gene>
    <name evidence="4" type="primary">phoU</name>
    <name evidence="4" type="ORF">ORV05_14625</name>
</gene>
<keyword evidence="5" id="KW-1185">Reference proteome</keyword>
<dbReference type="SUPFAM" id="SSF109755">
    <property type="entry name" value="PhoU-like"/>
    <property type="match status" value="1"/>
</dbReference>
<evidence type="ECO:0000313" key="5">
    <source>
        <dbReference type="Proteomes" id="UP001163203"/>
    </source>
</evidence>
<dbReference type="PIRSF" id="PIRSF003107">
    <property type="entry name" value="PhoU"/>
    <property type="match status" value="1"/>
</dbReference>
<dbReference type="InterPro" id="IPR038078">
    <property type="entry name" value="PhoU-like_sf"/>
</dbReference>
<dbReference type="PANTHER" id="PTHR42930:SF3">
    <property type="entry name" value="PHOSPHATE-SPECIFIC TRANSPORT SYSTEM ACCESSORY PROTEIN PHOU"/>
    <property type="match status" value="1"/>
</dbReference>
<evidence type="ECO:0000256" key="1">
    <source>
        <dbReference type="ARBA" id="ARBA00022592"/>
    </source>
</evidence>
<comment type="function">
    <text evidence="2">Plays a role in the regulation of phosphate uptake.</text>
</comment>
<protein>
    <recommendedName>
        <fullName evidence="2">Phosphate-specific transport system accessory protein PhoU</fullName>
    </recommendedName>
</protein>
<keyword evidence="2" id="KW-0813">Transport</keyword>
<dbReference type="EMBL" id="CP113836">
    <property type="protein sequence ID" value="WAL68945.1"/>
    <property type="molecule type" value="Genomic_DNA"/>
</dbReference>
<evidence type="ECO:0000259" key="3">
    <source>
        <dbReference type="Pfam" id="PF01895"/>
    </source>
</evidence>
<dbReference type="Proteomes" id="UP001163203">
    <property type="component" value="Chromosome"/>
</dbReference>